<sequence>MFWFGILISIGFVAVIGVLGYRFDSIELLPDQGASWYYWKLPNKEFWPRLTAWAFYIIHQLLVWLLIYAAQFGDREKRKKHRNQLIIVNIFFIALHILQSHIWYDGLAQDVPVFSSQGSVIVMLILIIIMDSQRRGIFFGKKVKRLPIIGSLKEPVTFIRKYHGYFISWAIVYTFWYHPTVATSGHLVGFFYMFLLFIQLSMIYTPVHMNKYWMFTLEVLVLFHGTMVAIGQQNNMWPMFLFGFATMAVVTQIYGLGLPKWLLRTIQAIYLIGVIVVFGGFTGHKTIDQVHQVLWIPIIEYLVVFVVLYGVGGIQKLVKRD</sequence>
<evidence type="ECO:0000313" key="3">
    <source>
        <dbReference type="Proteomes" id="UP000683246"/>
    </source>
</evidence>
<feature type="transmembrane region" description="Helical" evidence="1">
    <location>
        <begin position="185"/>
        <end position="205"/>
    </location>
</feature>
<dbReference type="AlphaFoldDB" id="A0A8J8MQP0"/>
<feature type="transmembrane region" description="Helical" evidence="1">
    <location>
        <begin position="162"/>
        <end position="179"/>
    </location>
</feature>
<reference evidence="2" key="1">
    <citation type="submission" date="2020-07" db="EMBL/GenBank/DDBJ databases">
        <title>Vallitalea pronyensis genome.</title>
        <authorList>
            <person name="Postec A."/>
        </authorList>
    </citation>
    <scope>NUCLEOTIDE SEQUENCE</scope>
    <source>
        <strain evidence="2">FatNI3</strain>
    </source>
</reference>
<protein>
    <recommendedName>
        <fullName evidence="4">Serine active site containing 1-like protein</fullName>
    </recommendedName>
</protein>
<feature type="transmembrane region" description="Helical" evidence="1">
    <location>
        <begin position="236"/>
        <end position="256"/>
    </location>
</feature>
<feature type="transmembrane region" description="Helical" evidence="1">
    <location>
        <begin position="212"/>
        <end position="230"/>
    </location>
</feature>
<organism evidence="2 3">
    <name type="scientific">Vallitalea pronyensis</name>
    <dbReference type="NCBI Taxonomy" id="1348613"/>
    <lineage>
        <taxon>Bacteria</taxon>
        <taxon>Bacillati</taxon>
        <taxon>Bacillota</taxon>
        <taxon>Clostridia</taxon>
        <taxon>Lachnospirales</taxon>
        <taxon>Vallitaleaceae</taxon>
        <taxon>Vallitalea</taxon>
    </lineage>
</organism>
<accession>A0A8J8MQP0</accession>
<evidence type="ECO:0000256" key="1">
    <source>
        <dbReference type="SAM" id="Phobius"/>
    </source>
</evidence>
<name>A0A8J8MQP0_9FIRM</name>
<evidence type="ECO:0008006" key="4">
    <source>
        <dbReference type="Google" id="ProtNLM"/>
    </source>
</evidence>
<proteinExistence type="predicted"/>
<feature type="transmembrane region" description="Helical" evidence="1">
    <location>
        <begin position="293"/>
        <end position="311"/>
    </location>
</feature>
<gene>
    <name evidence="2" type="ORF">HZI73_24710</name>
</gene>
<feature type="transmembrane region" description="Helical" evidence="1">
    <location>
        <begin position="114"/>
        <end position="132"/>
    </location>
</feature>
<evidence type="ECO:0000313" key="2">
    <source>
        <dbReference type="EMBL" id="QUI25864.1"/>
    </source>
</evidence>
<keyword evidence="1" id="KW-0472">Membrane</keyword>
<keyword evidence="1" id="KW-1133">Transmembrane helix</keyword>
<keyword evidence="3" id="KW-1185">Reference proteome</keyword>
<keyword evidence="1" id="KW-0812">Transmembrane</keyword>
<dbReference type="EMBL" id="CP058649">
    <property type="protein sequence ID" value="QUI25864.1"/>
    <property type="molecule type" value="Genomic_DNA"/>
</dbReference>
<dbReference type="KEGG" id="vpy:HZI73_24710"/>
<dbReference type="Proteomes" id="UP000683246">
    <property type="component" value="Chromosome"/>
</dbReference>
<feature type="transmembrane region" description="Helical" evidence="1">
    <location>
        <begin position="53"/>
        <end position="73"/>
    </location>
</feature>
<feature type="transmembrane region" description="Helical" evidence="1">
    <location>
        <begin position="268"/>
        <end position="287"/>
    </location>
</feature>
<feature type="transmembrane region" description="Helical" evidence="1">
    <location>
        <begin position="85"/>
        <end position="102"/>
    </location>
</feature>